<evidence type="ECO:0000313" key="2">
    <source>
        <dbReference type="EMBL" id="NFA41745.1"/>
    </source>
</evidence>
<reference evidence="7 8" key="2">
    <citation type="submission" date="2019-04" db="EMBL/GenBank/DDBJ databases">
        <title>Genome sequencing of Clostridium botulinum Groups I-IV and Clostridium butyricum.</title>
        <authorList>
            <person name="Brunt J."/>
            <person name="Van Vliet A.H.M."/>
            <person name="Stringer S.C."/>
            <person name="Carter A.T."/>
            <person name="Peck M.W."/>
        </authorList>
    </citation>
    <scope>NUCLEOTIDE SEQUENCE [LARGE SCALE GENOMIC DNA]</scope>
    <source>
        <strain evidence="3 8">1605</strain>
        <strain evidence="5 9">BL81</strain>
        <strain evidence="4 7">CB-K-33E</strain>
    </source>
</reference>
<sequence length="143" mass="15357">MMGIIYAIISGISMSLQGVFNTKLGEKIGIWETNVIVQLTGLILTLVISFFWGKGSYSNIKNANKLFLLGGALGVVIIFTVMKSIGGMGTTFGIGTILIAQLLAAGIIDAFGLFGTEKIRFSLHEFLGIAIMIAGIVIFKWKH</sequence>
<proteinExistence type="predicted"/>
<evidence type="ECO:0000313" key="7">
    <source>
        <dbReference type="Proteomes" id="UP000473681"/>
    </source>
</evidence>
<evidence type="ECO:0000313" key="5">
    <source>
        <dbReference type="EMBL" id="NFV27659.1"/>
    </source>
</evidence>
<evidence type="ECO:0000313" key="3">
    <source>
        <dbReference type="EMBL" id="NFF89197.1"/>
    </source>
</evidence>
<dbReference type="PANTHER" id="PTHR34821:SF3">
    <property type="entry name" value="MEMBRANE PROTEIN"/>
    <property type="match status" value="1"/>
</dbReference>
<organism evidence="2 6">
    <name type="scientific">Clostridium botulinum</name>
    <dbReference type="NCBI Taxonomy" id="1491"/>
    <lineage>
        <taxon>Bacteria</taxon>
        <taxon>Bacillati</taxon>
        <taxon>Bacillota</taxon>
        <taxon>Clostridia</taxon>
        <taxon>Eubacteriales</taxon>
        <taxon>Clostridiaceae</taxon>
        <taxon>Clostridium</taxon>
    </lineage>
</organism>
<dbReference type="RefSeq" id="WP_003369607.1">
    <property type="nucleotide sequence ID" value="NZ_CP010520.1"/>
</dbReference>
<dbReference type="EMBL" id="SGKU01000007">
    <property type="protein sequence ID" value="NFA41745.1"/>
    <property type="molecule type" value="Genomic_DNA"/>
</dbReference>
<dbReference type="Proteomes" id="UP000486903">
    <property type="component" value="Unassembled WGS sequence"/>
</dbReference>
<dbReference type="Proteomes" id="UP000476820">
    <property type="component" value="Unassembled WGS sequence"/>
</dbReference>
<name>A0A0C2N5E5_CLOBO</name>
<dbReference type="Pfam" id="PF04657">
    <property type="entry name" value="DMT_YdcZ"/>
    <property type="match status" value="1"/>
</dbReference>
<dbReference type="PANTHER" id="PTHR34821">
    <property type="entry name" value="INNER MEMBRANE PROTEIN YDCZ"/>
    <property type="match status" value="1"/>
</dbReference>
<evidence type="ECO:0000313" key="8">
    <source>
        <dbReference type="Proteomes" id="UP000476820"/>
    </source>
</evidence>
<comment type="caution">
    <text evidence="2">The sequence shown here is derived from an EMBL/GenBank/DDBJ whole genome shotgun (WGS) entry which is preliminary data.</text>
</comment>
<keyword evidence="1" id="KW-0472">Membrane</keyword>
<feature type="transmembrane region" description="Helical" evidence="1">
    <location>
        <begin position="66"/>
        <end position="86"/>
    </location>
</feature>
<feature type="transmembrane region" description="Helical" evidence="1">
    <location>
        <begin position="92"/>
        <end position="114"/>
    </location>
</feature>
<keyword evidence="1" id="KW-1133">Transmembrane helix</keyword>
<dbReference type="EMBL" id="SXFB01000018">
    <property type="protein sequence ID" value="NFV27659.1"/>
    <property type="molecule type" value="Genomic_DNA"/>
</dbReference>
<reference evidence="2 6" key="1">
    <citation type="submission" date="2019-02" db="EMBL/GenBank/DDBJ databases">
        <title>Genome sequencing of Clostridium botulinum clinical isolates.</title>
        <authorList>
            <person name="Brunt J."/>
            <person name="Van Vliet A.H.M."/>
            <person name="Stringer S.C."/>
            <person name="Grant K.A."/>
            <person name="Carter A.C."/>
            <person name="Peck M.W."/>
        </authorList>
    </citation>
    <scope>NUCLEOTIDE SEQUENCE [LARGE SCALE GENOMIC DNA]</scope>
    <source>
        <strain evidence="2 6">H113700579</strain>
    </source>
</reference>
<evidence type="ECO:0000256" key="1">
    <source>
        <dbReference type="SAM" id="Phobius"/>
    </source>
</evidence>
<dbReference type="EMBL" id="SWOV01000055">
    <property type="protein sequence ID" value="NFF89197.1"/>
    <property type="molecule type" value="Genomic_DNA"/>
</dbReference>
<dbReference type="AlphaFoldDB" id="A0A0C2N5E5"/>
<dbReference type="Proteomes" id="UP000473681">
    <property type="component" value="Unassembled WGS sequence"/>
</dbReference>
<gene>
    <name evidence="2" type="ORF">EXM65_03870</name>
    <name evidence="3" type="ORF">FC774_15180</name>
    <name evidence="4" type="ORF">FDB51_14695</name>
    <name evidence="5" type="ORF">FDG31_16170</name>
</gene>
<protein>
    <submittedName>
        <fullName evidence="2">DMT family transporter</fullName>
    </submittedName>
</protein>
<evidence type="ECO:0000313" key="9">
    <source>
        <dbReference type="Proteomes" id="UP000486903"/>
    </source>
</evidence>
<dbReference type="GO" id="GO:0005886">
    <property type="term" value="C:plasma membrane"/>
    <property type="evidence" value="ECO:0007669"/>
    <property type="project" value="TreeGrafter"/>
</dbReference>
<feature type="transmembrane region" description="Helical" evidence="1">
    <location>
        <begin position="121"/>
        <end position="141"/>
    </location>
</feature>
<evidence type="ECO:0000313" key="6">
    <source>
        <dbReference type="Proteomes" id="UP000472355"/>
    </source>
</evidence>
<evidence type="ECO:0000313" key="4">
    <source>
        <dbReference type="EMBL" id="NFN36341.1"/>
    </source>
</evidence>
<dbReference type="InterPro" id="IPR006750">
    <property type="entry name" value="YdcZ"/>
</dbReference>
<dbReference type="OrthoDB" id="9789346at2"/>
<feature type="transmembrane region" description="Helical" evidence="1">
    <location>
        <begin position="35"/>
        <end position="54"/>
    </location>
</feature>
<accession>A0A0C2N5E5</accession>
<dbReference type="Proteomes" id="UP000472355">
    <property type="component" value="Unassembled WGS sequence"/>
</dbReference>
<dbReference type="EMBL" id="SWVK01000022">
    <property type="protein sequence ID" value="NFN36341.1"/>
    <property type="molecule type" value="Genomic_DNA"/>
</dbReference>
<keyword evidence="1" id="KW-0812">Transmembrane</keyword>